<feature type="compositionally biased region" description="Polar residues" evidence="2">
    <location>
        <begin position="73"/>
        <end position="86"/>
    </location>
</feature>
<keyword evidence="1" id="KW-0175">Coiled coil</keyword>
<dbReference type="PANTHER" id="PTHR14383:SF5">
    <property type="entry name" value="RUN DOMAIN-CONTAINING PROTEIN"/>
    <property type="match status" value="1"/>
</dbReference>
<feature type="compositionally biased region" description="Basic and acidic residues" evidence="2">
    <location>
        <begin position="102"/>
        <end position="111"/>
    </location>
</feature>
<feature type="compositionally biased region" description="Basic and acidic residues" evidence="2">
    <location>
        <begin position="23"/>
        <end position="34"/>
    </location>
</feature>
<dbReference type="Proteomes" id="UP001515480">
    <property type="component" value="Unassembled WGS sequence"/>
</dbReference>
<evidence type="ECO:0000256" key="2">
    <source>
        <dbReference type="SAM" id="MobiDB-lite"/>
    </source>
</evidence>
<evidence type="ECO:0000256" key="1">
    <source>
        <dbReference type="SAM" id="Coils"/>
    </source>
</evidence>
<feature type="region of interest" description="Disordered" evidence="2">
    <location>
        <begin position="182"/>
        <end position="204"/>
    </location>
</feature>
<comment type="caution">
    <text evidence="3">The sequence shown here is derived from an EMBL/GenBank/DDBJ whole genome shotgun (WGS) entry which is preliminary data.</text>
</comment>
<reference evidence="3 4" key="1">
    <citation type="journal article" date="2024" name="Science">
        <title>Giant polyketide synthase enzymes in the biosynthesis of giant marine polyether toxins.</title>
        <authorList>
            <person name="Fallon T.R."/>
            <person name="Shende V.V."/>
            <person name="Wierzbicki I.H."/>
            <person name="Pendleton A.L."/>
            <person name="Watervoot N.F."/>
            <person name="Auber R.P."/>
            <person name="Gonzalez D.J."/>
            <person name="Wisecaver J.H."/>
            <person name="Moore B.S."/>
        </authorList>
    </citation>
    <scope>NUCLEOTIDE SEQUENCE [LARGE SCALE GENOMIC DNA]</scope>
    <source>
        <strain evidence="3 4">12B1</strain>
    </source>
</reference>
<sequence length="1092" mass="120329">MDCAIRQEHEAWTHTRFGGARPGVEKLPRLDGHRSLPAVSDGSCSRGEGWSAPFPPVGGARSAELATPMDAASSETSGDATSTSPRASDFGKPKYSTRSRRPRQEPGDAKLRKINSAIARDVEDRQAEERELEQRRAPALQSARAVLERGPSATGANSAKFQGLTQGKLGLSPSSISVPSYAFPPSVHPPTSPRGVRRSTPQGAAVPLCEDSGDAKAAAALLTANRPLSLMDGLISGPTVSVLSEATALLEELGVTQELMVGSGLTAAEARRLLQSIFVYSTGFLQMLHDSFNDLSGAARDVLLEKVWAGFAMMIERVNLGGNSNVTYTSSMANMERRHRIEHEQMEQERESIRADLLQKLARAREETTDALRQRDAERERAEAAEGQVSAAQTAQIDAENRTAESEKALRLRTTMLEEVQAKLEMEMKTAVPLRAQANALPAARADAAQAHAFGKQLKGDLAKAQEEQARLLEEANRAEKEQAVFLVELEDLEEALHRSLQSNSSLVYARDQMATQLSNHIEKVQQDAQAEELRRKAEREAVAAMKKTLDEAESTLNVQKRARAAAEAVAEEKEGKIAQLESNLESSAEQLENVKANLTSARELVREREAQISQLNQQIEDEKKKLLAEKKATKAAVNDANAANSKARDLLEQINFFRESAKKTSREIEIVRSEAWAELEAEKAETARVLAEMENIASARESLQEQLFISESRCSKFEAEIAHIERTASDRERAYHDTIAAQRRQAMLARKDFEIETSRAERERQQEQRCLAQAVEAIRNLGSCFESLRADVALLTTDNECLTAELQKQHDEMFLVYELKFSLDVANSISEQLAAVGEQVGVAFAMQANQVRCLDSTRDGLESCLDELANLSALGEYIQPRVEAAADDAEQLPQLKEDYERVCSEKASTLAELRKIRDAAEEERRLNIRAVQRVSMQAAKEAETSKAKLQMKESQIANMTHDLAEANEELVGWRSGNIRLANYKQWRAERAGKLGSVAPQDTATLDNAEDNTAQMPEAEESPVVSEQPVSPSRLQERRGSLRRRNSLRHVPLPDSGAHDQVPAPSAAPQGRPPLSANEHGHFRASLRNIKL</sequence>
<keyword evidence="4" id="KW-1185">Reference proteome</keyword>
<evidence type="ECO:0000313" key="3">
    <source>
        <dbReference type="EMBL" id="KAL1503159.1"/>
    </source>
</evidence>
<feature type="compositionally biased region" description="Low complexity" evidence="2">
    <location>
        <begin position="1022"/>
        <end position="1034"/>
    </location>
</feature>
<gene>
    <name evidence="3" type="ORF">AB1Y20_011218</name>
</gene>
<feature type="region of interest" description="Disordered" evidence="2">
    <location>
        <begin position="16"/>
        <end position="159"/>
    </location>
</feature>
<dbReference type="EMBL" id="JBGBPQ010000022">
    <property type="protein sequence ID" value="KAL1503159.1"/>
    <property type="molecule type" value="Genomic_DNA"/>
</dbReference>
<accession>A0AB34INY2</accession>
<evidence type="ECO:0000313" key="4">
    <source>
        <dbReference type="Proteomes" id="UP001515480"/>
    </source>
</evidence>
<organism evidence="3 4">
    <name type="scientific">Prymnesium parvum</name>
    <name type="common">Toxic golden alga</name>
    <dbReference type="NCBI Taxonomy" id="97485"/>
    <lineage>
        <taxon>Eukaryota</taxon>
        <taxon>Haptista</taxon>
        <taxon>Haptophyta</taxon>
        <taxon>Prymnesiophyceae</taxon>
        <taxon>Prymnesiales</taxon>
        <taxon>Prymnesiaceae</taxon>
        <taxon>Prymnesium</taxon>
    </lineage>
</organism>
<feature type="coiled-coil region" evidence="1">
    <location>
        <begin position="455"/>
        <end position="644"/>
    </location>
</feature>
<feature type="compositionally biased region" description="Basic and acidic residues" evidence="2">
    <location>
        <begin position="365"/>
        <end position="384"/>
    </location>
</feature>
<proteinExistence type="predicted"/>
<feature type="compositionally biased region" description="Basic and acidic residues" evidence="2">
    <location>
        <begin position="120"/>
        <end position="136"/>
    </location>
</feature>
<feature type="compositionally biased region" description="Basic and acidic residues" evidence="2">
    <location>
        <begin position="399"/>
        <end position="408"/>
    </location>
</feature>
<protein>
    <submittedName>
        <fullName evidence="3">Uncharacterized protein</fullName>
    </submittedName>
</protein>
<feature type="region of interest" description="Disordered" evidence="2">
    <location>
        <begin position="1014"/>
        <end position="1092"/>
    </location>
</feature>
<feature type="region of interest" description="Disordered" evidence="2">
    <location>
        <begin position="365"/>
        <end position="408"/>
    </location>
</feature>
<name>A0AB34INY2_PRYPA</name>
<dbReference type="AlphaFoldDB" id="A0AB34INY2"/>
<dbReference type="PANTHER" id="PTHR14383">
    <property type="entry name" value="SWAP-70 RECOMBINASE"/>
    <property type="match status" value="1"/>
</dbReference>